<dbReference type="Gene3D" id="3.10.129.10">
    <property type="entry name" value="Hotdog Thioesterase"/>
    <property type="match status" value="2"/>
</dbReference>
<dbReference type="GO" id="GO:0006637">
    <property type="term" value="P:acyl-CoA metabolic process"/>
    <property type="evidence" value="ECO:0007669"/>
    <property type="project" value="TreeGrafter"/>
</dbReference>
<evidence type="ECO:0000313" key="6">
    <source>
        <dbReference type="Proteomes" id="UP000280861"/>
    </source>
</evidence>
<evidence type="ECO:0000256" key="1">
    <source>
        <dbReference type="ARBA" id="ARBA00010458"/>
    </source>
</evidence>
<dbReference type="GO" id="GO:0005829">
    <property type="term" value="C:cytosol"/>
    <property type="evidence" value="ECO:0007669"/>
    <property type="project" value="TreeGrafter"/>
</dbReference>
<dbReference type="Proteomes" id="UP000280861">
    <property type="component" value="Unassembled WGS sequence"/>
</dbReference>
<dbReference type="PROSITE" id="PS51770">
    <property type="entry name" value="HOTDOG_ACOT"/>
    <property type="match status" value="2"/>
</dbReference>
<evidence type="ECO:0000256" key="2">
    <source>
        <dbReference type="ARBA" id="ARBA00022801"/>
    </source>
</evidence>
<keyword evidence="2 3" id="KW-0378">Hydrolase</keyword>
<dbReference type="AlphaFoldDB" id="A0A3P5WZC4"/>
<evidence type="ECO:0000259" key="4">
    <source>
        <dbReference type="PROSITE" id="PS51770"/>
    </source>
</evidence>
<dbReference type="PANTHER" id="PTHR11049:SF16">
    <property type="entry name" value="PROTEIN VDLD"/>
    <property type="match status" value="1"/>
</dbReference>
<dbReference type="EC" id="3.1.2.-" evidence="5"/>
<dbReference type="InterPro" id="IPR029069">
    <property type="entry name" value="HotDog_dom_sf"/>
</dbReference>
<organism evidence="5 6">
    <name type="scientific">Arthrobacter ulcerisalmonis</name>
    <dbReference type="NCBI Taxonomy" id="2483813"/>
    <lineage>
        <taxon>Bacteria</taxon>
        <taxon>Bacillati</taxon>
        <taxon>Actinomycetota</taxon>
        <taxon>Actinomycetes</taxon>
        <taxon>Micrococcales</taxon>
        <taxon>Micrococcaceae</taxon>
        <taxon>Arthrobacter</taxon>
    </lineage>
</organism>
<sequence>MGSMNEPAANSVTLRFLAAPMDVGHSGSVDAGTVLEWVDKAAYAAAVGWSKSYCVTAYVGNIHFADPVNSGDMVEVEATIVYTGRSSMHIRTVVSSGDPKGGPATMRSQCMVIFVAVGEDGRPIPVPQFQPVTPAQIEQRDHALARVTVREQIVEAMNQQEYTDAGTAERVTLRFMASPTDVNWGGKVHGGIVMKWIDEAAYVCATRYAGKNAVAVFSGGVRFYRPLRIGHLVEVEARLVYTGTKGMHVAVHVRSGDPKVGELDLTTYCLTVMVARDDEGTSVPIPAWVPRSDEDLRLHAHARHLLEIRGTAPGNRLPNHLLTAARESGVED</sequence>
<dbReference type="Pfam" id="PF03061">
    <property type="entry name" value="4HBT"/>
    <property type="match status" value="2"/>
</dbReference>
<evidence type="ECO:0000313" key="5">
    <source>
        <dbReference type="EMBL" id="VDC21357.1"/>
    </source>
</evidence>
<dbReference type="GO" id="GO:0052816">
    <property type="term" value="F:long-chain fatty acyl-CoA hydrolase activity"/>
    <property type="evidence" value="ECO:0007669"/>
    <property type="project" value="TreeGrafter"/>
</dbReference>
<reference evidence="5 6" key="1">
    <citation type="submission" date="2018-11" db="EMBL/GenBank/DDBJ databases">
        <authorList>
            <person name="Criscuolo A."/>
        </authorList>
    </citation>
    <scope>NUCLEOTIDE SEQUENCE [LARGE SCALE GENOMIC DNA]</scope>
    <source>
        <strain evidence="5">AT11b</strain>
    </source>
</reference>
<dbReference type="InterPro" id="IPR006683">
    <property type="entry name" value="Thioestr_dom"/>
</dbReference>
<proteinExistence type="inferred from homology"/>
<accession>A0A3P5WZC4</accession>
<protein>
    <submittedName>
        <fullName evidence="5">Putative acyl-CoA thioester hydrolase</fullName>
        <ecNumber evidence="5">3.1.2.-</ecNumber>
    </submittedName>
</protein>
<feature type="domain" description="HotDog ACOT-type" evidence="4">
    <location>
        <begin position="8"/>
        <end position="120"/>
    </location>
</feature>
<dbReference type="EMBL" id="UXAU01000013">
    <property type="protein sequence ID" value="VDC21357.1"/>
    <property type="molecule type" value="Genomic_DNA"/>
</dbReference>
<feature type="domain" description="HotDog ACOT-type" evidence="4">
    <location>
        <begin position="167"/>
        <end position="279"/>
    </location>
</feature>
<gene>
    <name evidence="5" type="ORF">PSET11_00719</name>
</gene>
<evidence type="ECO:0000256" key="3">
    <source>
        <dbReference type="PROSITE-ProRule" id="PRU01106"/>
    </source>
</evidence>
<keyword evidence="6" id="KW-1185">Reference proteome</keyword>
<dbReference type="SUPFAM" id="SSF54637">
    <property type="entry name" value="Thioesterase/thiol ester dehydrase-isomerase"/>
    <property type="match status" value="2"/>
</dbReference>
<comment type="similarity">
    <text evidence="1">Belongs to the acyl coenzyme A hydrolase family.</text>
</comment>
<dbReference type="InterPro" id="IPR033120">
    <property type="entry name" value="HOTDOG_ACOT"/>
</dbReference>
<dbReference type="PANTHER" id="PTHR11049">
    <property type="entry name" value="ACYL COENZYME A THIOESTER HYDROLASE"/>
    <property type="match status" value="1"/>
</dbReference>
<name>A0A3P5WZC4_9MICC</name>
<dbReference type="CDD" id="cd03442">
    <property type="entry name" value="BFIT_BACH"/>
    <property type="match status" value="2"/>
</dbReference>
<dbReference type="InterPro" id="IPR040170">
    <property type="entry name" value="Cytosol_ACT"/>
</dbReference>